<organism evidence="1 2">
    <name type="scientific">Thiobacillus denitrificans</name>
    <dbReference type="NCBI Taxonomy" id="36861"/>
    <lineage>
        <taxon>Bacteria</taxon>
        <taxon>Pseudomonadati</taxon>
        <taxon>Pseudomonadota</taxon>
        <taxon>Betaproteobacteria</taxon>
        <taxon>Nitrosomonadales</taxon>
        <taxon>Thiobacillaceae</taxon>
        <taxon>Thiobacillus</taxon>
    </lineage>
</organism>
<dbReference type="InterPro" id="IPR029060">
    <property type="entry name" value="PIN-like_dom_sf"/>
</dbReference>
<dbReference type="RefSeq" id="WP_157648504.1">
    <property type="nucleotide sequence ID" value="NZ_LDUG01000006.1"/>
</dbReference>
<dbReference type="OrthoDB" id="33298at2"/>
<dbReference type="Proteomes" id="UP000064243">
    <property type="component" value="Unassembled WGS sequence"/>
</dbReference>
<dbReference type="EMBL" id="LDUG01000006">
    <property type="protein sequence ID" value="KVW99406.1"/>
    <property type="molecule type" value="Genomic_DNA"/>
</dbReference>
<accession>A0A119CYA3</accession>
<dbReference type="Gene3D" id="3.40.50.1010">
    <property type="entry name" value="5'-nuclease"/>
    <property type="match status" value="1"/>
</dbReference>
<dbReference type="SUPFAM" id="SSF88723">
    <property type="entry name" value="PIN domain-like"/>
    <property type="match status" value="1"/>
</dbReference>
<sequence>MKFWDSSAILPLLVEEASTPSALGYYENNPEIVAWWGTPVECASALARLEREAKLDSTEITLALGQLAALQAAWHEVQPLDGVRQIAQRLLRLHPLRAADSLQLAAALLVCEHRPKGWQFVCLDTRLSLAAEREGFMVIRNFAD</sequence>
<dbReference type="PATRIC" id="fig|36861.3.peg.3041"/>
<evidence type="ECO:0008006" key="3">
    <source>
        <dbReference type="Google" id="ProtNLM"/>
    </source>
</evidence>
<dbReference type="AlphaFoldDB" id="A0A119CYA3"/>
<proteinExistence type="predicted"/>
<protein>
    <recommendedName>
        <fullName evidence="3">PIN domain-containing protein</fullName>
    </recommendedName>
</protein>
<keyword evidence="2" id="KW-1185">Reference proteome</keyword>
<evidence type="ECO:0000313" key="1">
    <source>
        <dbReference type="EMBL" id="KVW99406.1"/>
    </source>
</evidence>
<comment type="caution">
    <text evidence="1">The sequence shown here is derived from an EMBL/GenBank/DDBJ whole genome shotgun (WGS) entry which is preliminary data.</text>
</comment>
<reference evidence="1 2" key="1">
    <citation type="journal article" date="2015" name="Appl. Environ. Microbiol.">
        <title>Aerobic and Anaerobic Thiosulfate Oxidation by a Cold-Adapted, Subglacial Chemoautotroph.</title>
        <authorList>
            <person name="Harrold Z.R."/>
            <person name="Skidmore M.L."/>
            <person name="Hamilton T.L."/>
            <person name="Desch L."/>
            <person name="Amada K."/>
            <person name="van Gelder W."/>
            <person name="Glover K."/>
            <person name="Roden E.E."/>
            <person name="Boyd E.S."/>
        </authorList>
    </citation>
    <scope>NUCLEOTIDE SEQUENCE [LARGE SCALE GENOMIC DNA]</scope>
    <source>
        <strain evidence="1 2">RG</strain>
    </source>
</reference>
<name>A0A119CYA3_THIDE</name>
<dbReference type="CDD" id="cd09874">
    <property type="entry name" value="PIN_MT3492-like"/>
    <property type="match status" value="1"/>
</dbReference>
<evidence type="ECO:0000313" key="2">
    <source>
        <dbReference type="Proteomes" id="UP000064243"/>
    </source>
</evidence>
<gene>
    <name evidence="1" type="ORF">ABW22_01575</name>
</gene>